<feature type="disulfide bond" evidence="6">
    <location>
        <begin position="515"/>
        <end position="528"/>
    </location>
</feature>
<evidence type="ECO:0000256" key="6">
    <source>
        <dbReference type="PIRSR" id="PIRSR613273-3"/>
    </source>
</evidence>
<comment type="subcellular location">
    <subcellularLocation>
        <location evidence="1">Secreted</location>
    </subcellularLocation>
</comment>
<dbReference type="Pfam" id="PF01421">
    <property type="entry name" value="Reprolysin"/>
    <property type="match status" value="1"/>
</dbReference>
<dbReference type="Pfam" id="PF19236">
    <property type="entry name" value="ADAMTS_CR_3"/>
    <property type="match status" value="1"/>
</dbReference>
<feature type="disulfide bond" evidence="6">
    <location>
        <begin position="341"/>
        <end position="420"/>
    </location>
</feature>
<dbReference type="InParanoid" id="L5KBJ5"/>
<dbReference type="InterPro" id="IPR050439">
    <property type="entry name" value="ADAMTS_ADAMTS-like"/>
</dbReference>
<feature type="binding site" evidence="5">
    <location>
        <position position="423"/>
    </location>
    <ligand>
        <name>Ca(2+)</name>
        <dbReference type="ChEBI" id="CHEBI:29108"/>
        <label>1</label>
    </ligand>
</feature>
<dbReference type="GO" id="GO:0046872">
    <property type="term" value="F:metal ion binding"/>
    <property type="evidence" value="ECO:0007669"/>
    <property type="project" value="UniProtKB-KW"/>
</dbReference>
<dbReference type="PROSITE" id="PS50215">
    <property type="entry name" value="ADAM_MEPRO"/>
    <property type="match status" value="1"/>
</dbReference>
<feature type="domain" description="Peptidase M12B" evidence="8">
    <location>
        <begin position="288"/>
        <end position="425"/>
    </location>
</feature>
<keyword evidence="9" id="KW-0401">Integrin</keyword>
<keyword evidence="5 7" id="KW-0862">Zinc</keyword>
<feature type="binding site" evidence="5">
    <location>
        <position position="420"/>
    </location>
    <ligand>
        <name>Ca(2+)</name>
        <dbReference type="ChEBI" id="CHEBI:29108"/>
        <label>1</label>
    </ligand>
</feature>
<gene>
    <name evidence="9" type="ORF">PAL_GLEAN10006298</name>
</gene>
<evidence type="ECO:0000256" key="5">
    <source>
        <dbReference type="PIRSR" id="PIRSR613273-2"/>
    </source>
</evidence>
<dbReference type="PANTHER" id="PTHR13723:SF140">
    <property type="entry name" value="A DISINTEGRIN AND METALLOPROTEINASE WITH THROMBOSPONDIN MOTIFS 16"/>
    <property type="match status" value="1"/>
</dbReference>
<keyword evidence="5 7" id="KW-0479">Metal-binding</keyword>
<dbReference type="GO" id="GO:0030198">
    <property type="term" value="P:extracellular matrix organization"/>
    <property type="evidence" value="ECO:0007669"/>
    <property type="project" value="InterPro"/>
</dbReference>
<evidence type="ECO:0000313" key="10">
    <source>
        <dbReference type="Proteomes" id="UP000010552"/>
    </source>
</evidence>
<dbReference type="MEROPS" id="M12.026"/>
<dbReference type="PRINTS" id="PR01857">
    <property type="entry name" value="ADAMTSFAMILY"/>
</dbReference>
<reference evidence="10" key="1">
    <citation type="journal article" date="2013" name="Science">
        <title>Comparative analysis of bat genomes provides insight into the evolution of flight and immunity.</title>
        <authorList>
            <person name="Zhang G."/>
            <person name="Cowled C."/>
            <person name="Shi Z."/>
            <person name="Huang Z."/>
            <person name="Bishop-Lilly K.A."/>
            <person name="Fang X."/>
            <person name="Wynne J.W."/>
            <person name="Xiong Z."/>
            <person name="Baker M.L."/>
            <person name="Zhao W."/>
            <person name="Tachedjian M."/>
            <person name="Zhu Y."/>
            <person name="Zhou P."/>
            <person name="Jiang X."/>
            <person name="Ng J."/>
            <person name="Yang L."/>
            <person name="Wu L."/>
            <person name="Xiao J."/>
            <person name="Feng Y."/>
            <person name="Chen Y."/>
            <person name="Sun X."/>
            <person name="Zhang Y."/>
            <person name="Marsh G.A."/>
            <person name="Crameri G."/>
            <person name="Broder C.C."/>
            <person name="Frey K.G."/>
            <person name="Wang L.F."/>
            <person name="Wang J."/>
        </authorList>
    </citation>
    <scope>NUCLEOTIDE SEQUENCE [LARGE SCALE GENOMIC DNA]</scope>
</reference>
<comment type="cofactor">
    <cofactor evidence="5">
        <name>Zn(2+)</name>
        <dbReference type="ChEBI" id="CHEBI:29105"/>
    </cofactor>
    <text evidence="5">Binds 1 zinc ion per subunit.</text>
</comment>
<accession>L5KBJ5</accession>
<comment type="caution">
    <text evidence="7">Lacks conserved residue(s) required for the propagation of feature annotation.</text>
</comment>
<keyword evidence="10" id="KW-1185">Reference proteome</keyword>
<dbReference type="Pfam" id="PF01562">
    <property type="entry name" value="Pep_M12B_propep"/>
    <property type="match status" value="1"/>
</dbReference>
<sequence>MTKCWAHGRVTRGFAPKQARVCERVRMLMSPKPMQYDLVSPYEVDRDGNYVSQAVTHARRRRRAPAQRGGGSLHLRLTGFRRDFHLQLETSRKLVAPGFVVQTLGKGGTRSVQPFPPEEFCFYQGSLRSHENSSVALSTCEGLREETVCTMEPPASSRWLVTNSSVTIDNGLRREPSHVRPRPSRPSGMIRTQEADYFLKPLPSHLAEELGDSAGGGRPSHILYKRSAEPRAPAGRQAVMVQRQRELEKSHVFYHEKRHPHGGWNPRRPQKQHFCGRRKKWLVLRHHADRTLSSFCQWQSGLTGKDGARHDHAILLTGLDICSWKNEPCDTLGFAPISGMCSKYRSCTVNEDTGLGLAFTIAHESGHNFGMVHDGEGNLCTKSEGNIMSPTLAGRNGLFSWSPCSRQYLRRFLSTAQATCLADQPKPVKEYKYPEKLPGQLYDADTQCKWQFGERARLTRWECSQLKSDSDDLLSFKLGESSREDRLQPCARTDSSLLGQDICKALWCHRIGRKCETKFMPAAEGTACGHDMEPAPSTTVKAPSVDLKMLEWTDRFDLWLLLGNKETELDQDLCKLYCIAEGFDFFFSLSNKVKDGTPCSKHSRNVCVDGICERVGCDLVLGSDATEDSCGVCKGNNSDCTTHRGLYAKQHRTSQYHQVVTIPPGARSIRVHETSVSTCYIAVRNAHQAYYLNGRWTVDRPGRYAFSGTTFDYRRSHGQPESLTSAGPTNETLVVELLFQGRNPGIAWEYSVPRPGADRKPGARPSYTWAIVRSECSVSCGGGRLLVMSLPVMGIVGL</sequence>
<evidence type="ECO:0000259" key="8">
    <source>
        <dbReference type="PROSITE" id="PS50215"/>
    </source>
</evidence>
<dbReference type="InterPro" id="IPR010294">
    <property type="entry name" value="ADAMTS_spacer1"/>
</dbReference>
<feature type="binding site" evidence="5">
    <location>
        <position position="423"/>
    </location>
    <ligand>
        <name>Ca(2+)</name>
        <dbReference type="ChEBI" id="CHEBI:29108"/>
        <label>2</label>
    </ligand>
</feature>
<feature type="binding site" evidence="5 7">
    <location>
        <position position="363"/>
    </location>
    <ligand>
        <name>Zn(2+)</name>
        <dbReference type="ChEBI" id="CHEBI:29105"/>
        <note>catalytic</note>
    </ligand>
</feature>
<protein>
    <submittedName>
        <fullName evidence="9">A disintegrin and metalloproteinase with thrombospondin motif 16</fullName>
    </submittedName>
</protein>
<feature type="binding site" evidence="5 7">
    <location>
        <position position="373"/>
    </location>
    <ligand>
        <name>Zn(2+)</name>
        <dbReference type="ChEBI" id="CHEBI:29105"/>
        <note>catalytic</note>
    </ligand>
</feature>
<dbReference type="STRING" id="9402.L5KBJ5"/>
<name>L5KBJ5_PTEAL</name>
<dbReference type="Gene3D" id="3.40.390.10">
    <property type="entry name" value="Collagenase (Catalytic Domain)"/>
    <property type="match status" value="1"/>
</dbReference>
<dbReference type="InterPro" id="IPR001590">
    <property type="entry name" value="Peptidase_M12B"/>
</dbReference>
<evidence type="ECO:0000256" key="4">
    <source>
        <dbReference type="PIRSR" id="PIRSR613273-1"/>
    </source>
</evidence>
<evidence type="ECO:0000256" key="1">
    <source>
        <dbReference type="ARBA" id="ARBA00004613"/>
    </source>
</evidence>
<dbReference type="Gene3D" id="3.40.1620.60">
    <property type="match status" value="1"/>
</dbReference>
<feature type="binding site" evidence="5 7">
    <location>
        <position position="367"/>
    </location>
    <ligand>
        <name>Zn(2+)</name>
        <dbReference type="ChEBI" id="CHEBI:29105"/>
        <note>catalytic</note>
    </ligand>
</feature>
<feature type="active site" evidence="4 7">
    <location>
        <position position="364"/>
    </location>
</feature>
<organism evidence="9 10">
    <name type="scientific">Pteropus alecto</name>
    <name type="common">Black flying fox</name>
    <dbReference type="NCBI Taxonomy" id="9402"/>
    <lineage>
        <taxon>Eukaryota</taxon>
        <taxon>Metazoa</taxon>
        <taxon>Chordata</taxon>
        <taxon>Craniata</taxon>
        <taxon>Vertebrata</taxon>
        <taxon>Euteleostomi</taxon>
        <taxon>Mammalia</taxon>
        <taxon>Eutheria</taxon>
        <taxon>Laurasiatheria</taxon>
        <taxon>Chiroptera</taxon>
        <taxon>Yinpterochiroptera</taxon>
        <taxon>Pteropodoidea</taxon>
        <taxon>Pteropodidae</taxon>
        <taxon>Pteropodinae</taxon>
        <taxon>Pteropus</taxon>
    </lineage>
</organism>
<dbReference type="GO" id="GO:0006508">
    <property type="term" value="P:proteolysis"/>
    <property type="evidence" value="ECO:0007669"/>
    <property type="project" value="UniProtKB-KW"/>
</dbReference>
<dbReference type="InterPro" id="IPR024079">
    <property type="entry name" value="MetalloPept_cat_dom_sf"/>
</dbReference>
<feature type="disulfide bond" evidence="6">
    <location>
        <begin position="296"/>
        <end position="347"/>
    </location>
</feature>
<dbReference type="Gene3D" id="2.60.120.830">
    <property type="match status" value="1"/>
</dbReference>
<dbReference type="FunCoup" id="L5KBJ5">
    <property type="interactions" value="65"/>
</dbReference>
<keyword evidence="5" id="KW-0106">Calcium</keyword>
<evidence type="ECO:0000313" key="9">
    <source>
        <dbReference type="EMBL" id="ELK08161.1"/>
    </source>
</evidence>
<evidence type="ECO:0000256" key="7">
    <source>
        <dbReference type="PROSITE-ProRule" id="PRU00276"/>
    </source>
</evidence>
<dbReference type="Proteomes" id="UP000010552">
    <property type="component" value="Unassembled WGS sequence"/>
</dbReference>
<keyword evidence="2" id="KW-0964">Secreted</keyword>
<feature type="binding site" evidence="5">
    <location>
        <position position="311"/>
    </location>
    <ligand>
        <name>Ca(2+)</name>
        <dbReference type="ChEBI" id="CHEBI:29108"/>
        <label>1</label>
    </ligand>
</feature>
<dbReference type="GO" id="GO:0005576">
    <property type="term" value="C:extracellular region"/>
    <property type="evidence" value="ECO:0007669"/>
    <property type="project" value="UniProtKB-SubCell"/>
</dbReference>
<keyword evidence="3 6" id="KW-1015">Disulfide bond</keyword>
<dbReference type="AlphaFoldDB" id="L5KBJ5"/>
<evidence type="ECO:0000256" key="2">
    <source>
        <dbReference type="ARBA" id="ARBA00022525"/>
    </source>
</evidence>
<dbReference type="GO" id="GO:0004222">
    <property type="term" value="F:metalloendopeptidase activity"/>
    <property type="evidence" value="ECO:0007669"/>
    <property type="project" value="InterPro"/>
</dbReference>
<evidence type="ECO:0000256" key="3">
    <source>
        <dbReference type="ARBA" id="ARBA00023157"/>
    </source>
</evidence>
<dbReference type="PANTHER" id="PTHR13723">
    <property type="entry name" value="ADAMTS A DISINTEGRIN AND METALLOPROTEASE WITH THROMBOSPONDIN MOTIFS PROTEASE"/>
    <property type="match status" value="1"/>
</dbReference>
<dbReference type="GO" id="GO:0031012">
    <property type="term" value="C:extracellular matrix"/>
    <property type="evidence" value="ECO:0007669"/>
    <property type="project" value="TreeGrafter"/>
</dbReference>
<dbReference type="EMBL" id="KB030913">
    <property type="protein sequence ID" value="ELK08161.1"/>
    <property type="molecule type" value="Genomic_DNA"/>
</dbReference>
<dbReference type="SUPFAM" id="SSF55486">
    <property type="entry name" value="Metalloproteases ('zincins'), catalytic domain"/>
    <property type="match status" value="1"/>
</dbReference>
<dbReference type="InterPro" id="IPR045371">
    <property type="entry name" value="ADAMTS_CR_3"/>
</dbReference>
<dbReference type="Pfam" id="PF05986">
    <property type="entry name" value="ADAMTS_spacer1"/>
    <property type="match status" value="1"/>
</dbReference>
<dbReference type="GO" id="GO:0007229">
    <property type="term" value="P:integrin-mediated signaling pathway"/>
    <property type="evidence" value="ECO:0007669"/>
    <property type="project" value="UniProtKB-KW"/>
</dbReference>
<dbReference type="FunFam" id="2.60.120.830:FF:000001">
    <property type="entry name" value="A disintegrin and metalloproteinase with thrombospondin motifs 1"/>
    <property type="match status" value="1"/>
</dbReference>
<dbReference type="InterPro" id="IPR002870">
    <property type="entry name" value="Peptidase_M12B_N"/>
</dbReference>
<proteinExistence type="predicted"/>
<feature type="disulfide bond" evidence="6">
    <location>
        <begin position="322"/>
        <end position="329"/>
    </location>
</feature>
<dbReference type="InterPro" id="IPR013273">
    <property type="entry name" value="ADAMTS/ADAMTS-like"/>
</dbReference>
<feature type="disulfide bond" evidence="6">
    <location>
        <begin position="380"/>
        <end position="404"/>
    </location>
</feature>